<dbReference type="AlphaFoldDB" id="A0A517PAM4"/>
<dbReference type="NCBIfam" id="TIGR00251">
    <property type="entry name" value="DUF167 family protein"/>
    <property type="match status" value="1"/>
</dbReference>
<proteinExistence type="inferred from homology"/>
<accession>A0A517PAM4</accession>
<dbReference type="SUPFAM" id="SSF69786">
    <property type="entry name" value="YggU-like"/>
    <property type="match status" value="1"/>
</dbReference>
<dbReference type="OrthoDB" id="290224at2"/>
<dbReference type="SMART" id="SM01152">
    <property type="entry name" value="DUF167"/>
    <property type="match status" value="1"/>
</dbReference>
<evidence type="ECO:0000256" key="2">
    <source>
        <dbReference type="HAMAP-Rule" id="MF_00634"/>
    </source>
</evidence>
<comment type="similarity">
    <text evidence="1 2">Belongs to the UPF0235 family.</text>
</comment>
<organism evidence="3 4">
    <name type="scientific">Alienimonas californiensis</name>
    <dbReference type="NCBI Taxonomy" id="2527989"/>
    <lineage>
        <taxon>Bacteria</taxon>
        <taxon>Pseudomonadati</taxon>
        <taxon>Planctomycetota</taxon>
        <taxon>Planctomycetia</taxon>
        <taxon>Planctomycetales</taxon>
        <taxon>Planctomycetaceae</taxon>
        <taxon>Alienimonas</taxon>
    </lineage>
</organism>
<dbReference type="Proteomes" id="UP000318741">
    <property type="component" value="Chromosome"/>
</dbReference>
<protein>
    <recommendedName>
        <fullName evidence="2">UPF0235 protein CA12_25250</fullName>
    </recommendedName>
</protein>
<dbReference type="InterPro" id="IPR036591">
    <property type="entry name" value="YggU-like_sf"/>
</dbReference>
<dbReference type="GO" id="GO:0005737">
    <property type="term" value="C:cytoplasm"/>
    <property type="evidence" value="ECO:0007669"/>
    <property type="project" value="TreeGrafter"/>
</dbReference>
<sequence>MTAAPAATLTVKVVPGASRSAVVGWLGEALKVRVAAPPERGKANAAVLALLAEALGVPQQAVTLAAGPTSPRKTIRVEGLSNTEVRRRLGG</sequence>
<dbReference type="HAMAP" id="MF_00634">
    <property type="entry name" value="UPF0235"/>
    <property type="match status" value="1"/>
</dbReference>
<dbReference type="PANTHER" id="PTHR13420:SF7">
    <property type="entry name" value="UPF0235 PROTEIN C15ORF40"/>
    <property type="match status" value="1"/>
</dbReference>
<gene>
    <name evidence="3" type="ORF">CA12_25250</name>
</gene>
<keyword evidence="4" id="KW-1185">Reference proteome</keyword>
<reference evidence="3 4" key="1">
    <citation type="submission" date="2019-02" db="EMBL/GenBank/DDBJ databases">
        <title>Deep-cultivation of Planctomycetes and their phenomic and genomic characterization uncovers novel biology.</title>
        <authorList>
            <person name="Wiegand S."/>
            <person name="Jogler M."/>
            <person name="Boedeker C."/>
            <person name="Pinto D."/>
            <person name="Vollmers J."/>
            <person name="Rivas-Marin E."/>
            <person name="Kohn T."/>
            <person name="Peeters S.H."/>
            <person name="Heuer A."/>
            <person name="Rast P."/>
            <person name="Oberbeckmann S."/>
            <person name="Bunk B."/>
            <person name="Jeske O."/>
            <person name="Meyerdierks A."/>
            <person name="Storesund J.E."/>
            <person name="Kallscheuer N."/>
            <person name="Luecker S."/>
            <person name="Lage O.M."/>
            <person name="Pohl T."/>
            <person name="Merkel B.J."/>
            <person name="Hornburger P."/>
            <person name="Mueller R.-W."/>
            <person name="Bruemmer F."/>
            <person name="Labrenz M."/>
            <person name="Spormann A.M."/>
            <person name="Op den Camp H."/>
            <person name="Overmann J."/>
            <person name="Amann R."/>
            <person name="Jetten M.S.M."/>
            <person name="Mascher T."/>
            <person name="Medema M.H."/>
            <person name="Devos D.P."/>
            <person name="Kaster A.-K."/>
            <person name="Ovreas L."/>
            <person name="Rohde M."/>
            <person name="Galperin M.Y."/>
            <person name="Jogler C."/>
        </authorList>
    </citation>
    <scope>NUCLEOTIDE SEQUENCE [LARGE SCALE GENOMIC DNA]</scope>
    <source>
        <strain evidence="3 4">CA12</strain>
    </source>
</reference>
<evidence type="ECO:0000256" key="1">
    <source>
        <dbReference type="ARBA" id="ARBA00010364"/>
    </source>
</evidence>
<dbReference type="EMBL" id="CP036265">
    <property type="protein sequence ID" value="QDT16423.1"/>
    <property type="molecule type" value="Genomic_DNA"/>
</dbReference>
<name>A0A517PAM4_9PLAN</name>
<dbReference type="Gene3D" id="3.30.1200.10">
    <property type="entry name" value="YggU-like"/>
    <property type="match status" value="1"/>
</dbReference>
<dbReference type="Pfam" id="PF02594">
    <property type="entry name" value="DUF167"/>
    <property type="match status" value="1"/>
</dbReference>
<evidence type="ECO:0000313" key="4">
    <source>
        <dbReference type="Proteomes" id="UP000318741"/>
    </source>
</evidence>
<dbReference type="InterPro" id="IPR003746">
    <property type="entry name" value="DUF167"/>
</dbReference>
<dbReference type="KEGG" id="acaf:CA12_25250"/>
<evidence type="ECO:0000313" key="3">
    <source>
        <dbReference type="EMBL" id="QDT16423.1"/>
    </source>
</evidence>
<dbReference type="RefSeq" id="WP_145359250.1">
    <property type="nucleotide sequence ID" value="NZ_CP036265.1"/>
</dbReference>
<dbReference type="PANTHER" id="PTHR13420">
    <property type="entry name" value="UPF0235 PROTEIN C15ORF40"/>
    <property type="match status" value="1"/>
</dbReference>